<dbReference type="GeneID" id="54779272"/>
<keyword evidence="2" id="KW-0406">Ion transport</keyword>
<feature type="domain" description="Plastocyanin-like" evidence="8">
    <location>
        <begin position="147"/>
        <end position="290"/>
    </location>
</feature>
<dbReference type="EMBL" id="SWFT01000026">
    <property type="protein sequence ID" value="KAA8907299.1"/>
    <property type="molecule type" value="Genomic_DNA"/>
</dbReference>
<evidence type="ECO:0000256" key="5">
    <source>
        <dbReference type="ARBA" id="ARBA00023008"/>
    </source>
</evidence>
<dbReference type="VEuPathDB" id="FungiDB:DIURU_000619"/>
<accession>A0A642UX25</accession>
<dbReference type="Pfam" id="PF07731">
    <property type="entry name" value="Cu-oxidase_2"/>
    <property type="match status" value="1"/>
</dbReference>
<dbReference type="OMA" id="GNLHPWH"/>
<evidence type="ECO:0000259" key="10">
    <source>
        <dbReference type="Pfam" id="PF07732"/>
    </source>
</evidence>
<protein>
    <recommendedName>
        <fullName evidence="13">Laccase</fullName>
    </recommendedName>
</protein>
<comment type="similarity">
    <text evidence="1">Belongs to the multicopper oxidase family.</text>
</comment>
<sequence>MKWWKLPLLLPLITCALLQWQFNATWKTVEVAPGLTRSMIAWNDQWPLPTLRAQVGDIVSLTIVNQLDESTSVHIHGLPFTGVSSMDGTEMVSHCPIMPGTQFTYEFEVTQEGTYWYHSHSMSQYGDGLRGLFIVDDPFSPITYDEEVEILLGDYYECRARQCLKQIRQGHFKRMIPDVVLVNDTSDFRWSVKPHTTYLLRLANVAVMAGRWFYIEDHDMTVVEVDGKWTEPYTVSVLNIAPGQRVSVLITTKSSTESNYIIGTAVDKYTMIYRHDQPSFNVTSWMVYNESASTSKEMALIDPSQAYQDYDMKPLPSQRLLGPIDLVIRLEIAVTYREFSAQSSNPGGPGAWHTLNGKTYNAPKVPTLMTAISAPADLKHSPKLYGENTHTYVVKYNQVVEIRIDNTDPMRHPMHLHGHRFQIVSINGRFTSPSNPPQRDTVSVDPYGSVVLRFKSDNPGVWLLHCHLEYHMDQGMGITIVEAPDHISESLGPNHHQLCHQANVPMAGNAGGTIDWHDLSNQPPPLWDTK</sequence>
<dbReference type="InterPro" id="IPR008972">
    <property type="entry name" value="Cupredoxin"/>
</dbReference>
<dbReference type="InterPro" id="IPR033138">
    <property type="entry name" value="Cu_oxidase_CS"/>
</dbReference>
<dbReference type="GO" id="GO:0033573">
    <property type="term" value="C:high-affinity iron permease complex"/>
    <property type="evidence" value="ECO:0007669"/>
    <property type="project" value="TreeGrafter"/>
</dbReference>
<feature type="chain" id="PRO_5024823811" description="Laccase" evidence="7">
    <location>
        <begin position="19"/>
        <end position="530"/>
    </location>
</feature>
<comment type="caution">
    <text evidence="11">The sequence shown here is derived from an EMBL/GenBank/DDBJ whole genome shotgun (WGS) entry which is preliminary data.</text>
</comment>
<gene>
    <name evidence="11" type="ORF">DIURU_000619</name>
</gene>
<dbReference type="PROSITE" id="PS00079">
    <property type="entry name" value="MULTICOPPER_OXIDASE1"/>
    <property type="match status" value="2"/>
</dbReference>
<dbReference type="InterPro" id="IPR001117">
    <property type="entry name" value="Cu-oxidase_2nd"/>
</dbReference>
<dbReference type="InterPro" id="IPR011707">
    <property type="entry name" value="Cu-oxidase-like_N"/>
</dbReference>
<dbReference type="GO" id="GO:0005507">
    <property type="term" value="F:copper ion binding"/>
    <property type="evidence" value="ECO:0007669"/>
    <property type="project" value="InterPro"/>
</dbReference>
<dbReference type="InterPro" id="IPR045087">
    <property type="entry name" value="Cu-oxidase_fam"/>
</dbReference>
<evidence type="ECO:0000313" key="11">
    <source>
        <dbReference type="EMBL" id="KAA8907299.1"/>
    </source>
</evidence>
<dbReference type="Gene3D" id="2.60.40.420">
    <property type="entry name" value="Cupredoxins - blue copper proteins"/>
    <property type="match status" value="3"/>
</dbReference>
<dbReference type="GO" id="GO:0010106">
    <property type="term" value="P:cellular response to iron ion starvation"/>
    <property type="evidence" value="ECO:0007669"/>
    <property type="project" value="TreeGrafter"/>
</dbReference>
<evidence type="ECO:0000256" key="1">
    <source>
        <dbReference type="ARBA" id="ARBA00010609"/>
    </source>
</evidence>
<evidence type="ECO:0000256" key="4">
    <source>
        <dbReference type="ARBA" id="ARBA00023002"/>
    </source>
</evidence>
<dbReference type="AlphaFoldDB" id="A0A642UX25"/>
<evidence type="ECO:0000313" key="12">
    <source>
        <dbReference type="Proteomes" id="UP000449547"/>
    </source>
</evidence>
<keyword evidence="3" id="KW-0479">Metal-binding</keyword>
<evidence type="ECO:0000256" key="6">
    <source>
        <dbReference type="SAM" id="MobiDB-lite"/>
    </source>
</evidence>
<reference evidence="11 12" key="1">
    <citation type="submission" date="2019-07" db="EMBL/GenBank/DDBJ databases">
        <title>Genome assembly of two rare yeast pathogens: Diutina rugosa and Trichomonascus ciferrii.</title>
        <authorList>
            <person name="Mixao V."/>
            <person name="Saus E."/>
            <person name="Hansen A."/>
            <person name="Lass-Flor C."/>
            <person name="Gabaldon T."/>
        </authorList>
    </citation>
    <scope>NUCLEOTIDE SEQUENCE [LARGE SCALE GENOMIC DNA]</scope>
    <source>
        <strain evidence="11 12">CBS 613</strain>
    </source>
</reference>
<name>A0A642UX25_DIURU</name>
<evidence type="ECO:0000256" key="3">
    <source>
        <dbReference type="ARBA" id="ARBA00022723"/>
    </source>
</evidence>
<dbReference type="GO" id="GO:0033215">
    <property type="term" value="P:reductive iron assimilation"/>
    <property type="evidence" value="ECO:0007669"/>
    <property type="project" value="TreeGrafter"/>
</dbReference>
<dbReference type="InterPro" id="IPR002355">
    <property type="entry name" value="Cu_oxidase_Cu_BS"/>
</dbReference>
<keyword evidence="2" id="KW-0408">Iron</keyword>
<keyword evidence="12" id="KW-1185">Reference proteome</keyword>
<feature type="domain" description="Plastocyanin-like" evidence="9">
    <location>
        <begin position="362"/>
        <end position="485"/>
    </location>
</feature>
<keyword evidence="2" id="KW-0410">Iron transport</keyword>
<evidence type="ECO:0000259" key="9">
    <source>
        <dbReference type="Pfam" id="PF07731"/>
    </source>
</evidence>
<feature type="signal peptide" evidence="7">
    <location>
        <begin position="1"/>
        <end position="18"/>
    </location>
</feature>
<keyword evidence="4" id="KW-0560">Oxidoreductase</keyword>
<evidence type="ECO:0000256" key="2">
    <source>
        <dbReference type="ARBA" id="ARBA00022496"/>
    </source>
</evidence>
<keyword evidence="2" id="KW-0813">Transport</keyword>
<evidence type="ECO:0008006" key="13">
    <source>
        <dbReference type="Google" id="ProtNLM"/>
    </source>
</evidence>
<dbReference type="InterPro" id="IPR011706">
    <property type="entry name" value="Cu-oxidase_C"/>
</dbReference>
<dbReference type="Pfam" id="PF00394">
    <property type="entry name" value="Cu-oxidase"/>
    <property type="match status" value="1"/>
</dbReference>
<evidence type="ECO:0000259" key="8">
    <source>
        <dbReference type="Pfam" id="PF00394"/>
    </source>
</evidence>
<dbReference type="Pfam" id="PF07732">
    <property type="entry name" value="Cu-oxidase_3"/>
    <property type="match status" value="1"/>
</dbReference>
<organism evidence="11 12">
    <name type="scientific">Diutina rugosa</name>
    <name type="common">Yeast</name>
    <name type="synonym">Candida rugosa</name>
    <dbReference type="NCBI Taxonomy" id="5481"/>
    <lineage>
        <taxon>Eukaryota</taxon>
        <taxon>Fungi</taxon>
        <taxon>Dikarya</taxon>
        <taxon>Ascomycota</taxon>
        <taxon>Saccharomycotina</taxon>
        <taxon>Pichiomycetes</taxon>
        <taxon>Debaryomycetaceae</taxon>
        <taxon>Diutina</taxon>
    </lineage>
</organism>
<dbReference type="SUPFAM" id="SSF49503">
    <property type="entry name" value="Cupredoxins"/>
    <property type="match status" value="3"/>
</dbReference>
<keyword evidence="7" id="KW-0732">Signal</keyword>
<dbReference type="GO" id="GO:0004322">
    <property type="term" value="F:ferroxidase activity"/>
    <property type="evidence" value="ECO:0007669"/>
    <property type="project" value="TreeGrafter"/>
</dbReference>
<dbReference type="RefSeq" id="XP_034014608.1">
    <property type="nucleotide sequence ID" value="XM_034158887.1"/>
</dbReference>
<dbReference type="PANTHER" id="PTHR11709">
    <property type="entry name" value="MULTI-COPPER OXIDASE"/>
    <property type="match status" value="1"/>
</dbReference>
<proteinExistence type="inferred from homology"/>
<dbReference type="PANTHER" id="PTHR11709:SF361">
    <property type="entry name" value="IRON TRANSPORT MULTICOPPER OXIDASE FET3"/>
    <property type="match status" value="1"/>
</dbReference>
<feature type="domain" description="Plastocyanin-like" evidence="10">
    <location>
        <begin position="24"/>
        <end position="138"/>
    </location>
</feature>
<feature type="region of interest" description="Disordered" evidence="6">
    <location>
        <begin position="510"/>
        <end position="530"/>
    </location>
</feature>
<dbReference type="Proteomes" id="UP000449547">
    <property type="component" value="Unassembled WGS sequence"/>
</dbReference>
<dbReference type="OrthoDB" id="2121828at2759"/>
<keyword evidence="5" id="KW-0186">Copper</keyword>
<dbReference type="PROSITE" id="PS00080">
    <property type="entry name" value="MULTICOPPER_OXIDASE2"/>
    <property type="match status" value="1"/>
</dbReference>
<evidence type="ECO:0000256" key="7">
    <source>
        <dbReference type="SAM" id="SignalP"/>
    </source>
</evidence>